<comment type="caution">
    <text evidence="1">The sequence shown here is derived from an EMBL/GenBank/DDBJ whole genome shotgun (WGS) entry which is preliminary data.</text>
</comment>
<dbReference type="SUPFAM" id="SSF55961">
    <property type="entry name" value="Bet v1-like"/>
    <property type="match status" value="1"/>
</dbReference>
<dbReference type="RefSeq" id="WP_155339886.1">
    <property type="nucleotide sequence ID" value="NZ_BAAABN010000057.1"/>
</dbReference>
<keyword evidence="2" id="KW-1185">Reference proteome</keyword>
<accession>A0A5M3W3Y3</accession>
<dbReference type="InterPro" id="IPR023393">
    <property type="entry name" value="START-like_dom_sf"/>
</dbReference>
<dbReference type="CDD" id="cd07812">
    <property type="entry name" value="SRPBCC"/>
    <property type="match status" value="1"/>
</dbReference>
<proteinExistence type="predicted"/>
<dbReference type="Proteomes" id="UP000334990">
    <property type="component" value="Unassembled WGS sequence"/>
</dbReference>
<dbReference type="AlphaFoldDB" id="A0A5M3W3Y3"/>
<name>A0A5M3W3Y3_9ACTN</name>
<dbReference type="EMBL" id="BLAD01000072">
    <property type="protein sequence ID" value="GES03745.1"/>
    <property type="molecule type" value="Genomic_DNA"/>
</dbReference>
<dbReference type="Gene3D" id="3.30.530.20">
    <property type="match status" value="1"/>
</dbReference>
<dbReference type="OrthoDB" id="3529782at2"/>
<reference evidence="1 2" key="1">
    <citation type="submission" date="2019-10" db="EMBL/GenBank/DDBJ databases">
        <title>Whole genome shotgun sequence of Acrocarpospora corrugata NBRC 13972.</title>
        <authorList>
            <person name="Ichikawa N."/>
            <person name="Kimura A."/>
            <person name="Kitahashi Y."/>
            <person name="Komaki H."/>
            <person name="Oguchi A."/>
        </authorList>
    </citation>
    <scope>NUCLEOTIDE SEQUENCE [LARGE SCALE GENOMIC DNA]</scope>
    <source>
        <strain evidence="1 2">NBRC 13972</strain>
    </source>
</reference>
<evidence type="ECO:0000313" key="2">
    <source>
        <dbReference type="Proteomes" id="UP000334990"/>
    </source>
</evidence>
<gene>
    <name evidence="1" type="ORF">Acor_58110</name>
</gene>
<protein>
    <recommendedName>
        <fullName evidence="3">Polyketide cyclase</fullName>
    </recommendedName>
</protein>
<evidence type="ECO:0008006" key="3">
    <source>
        <dbReference type="Google" id="ProtNLM"/>
    </source>
</evidence>
<evidence type="ECO:0000313" key="1">
    <source>
        <dbReference type="EMBL" id="GES03745.1"/>
    </source>
</evidence>
<sequence>MPETVLKNIFHVDATPQAVFDHLTTPENYVGLSPIVIAVHDVDHSTPGVIRYTAVERFRFLGFITHDNPIKVELFTEDLSLYGEVRSPGNIQMRYRFDLIADGERTRVEDRLDLKAPWFLLRYAAGEARKVQLARAQILAERLSPASSSH</sequence>
<organism evidence="1 2">
    <name type="scientific">Acrocarpospora corrugata</name>
    <dbReference type="NCBI Taxonomy" id="35763"/>
    <lineage>
        <taxon>Bacteria</taxon>
        <taxon>Bacillati</taxon>
        <taxon>Actinomycetota</taxon>
        <taxon>Actinomycetes</taxon>
        <taxon>Streptosporangiales</taxon>
        <taxon>Streptosporangiaceae</taxon>
        <taxon>Acrocarpospora</taxon>
    </lineage>
</organism>